<evidence type="ECO:0008006" key="4">
    <source>
        <dbReference type="Google" id="ProtNLM"/>
    </source>
</evidence>
<reference evidence="2" key="1">
    <citation type="submission" date="2021-09" db="EMBL/GenBank/DDBJ databases">
        <authorList>
            <consortium name="AG Swart"/>
            <person name="Singh M."/>
            <person name="Singh A."/>
            <person name="Seah K."/>
            <person name="Emmerich C."/>
        </authorList>
    </citation>
    <scope>NUCLEOTIDE SEQUENCE</scope>
    <source>
        <strain evidence="2">ATCC30299</strain>
    </source>
</reference>
<dbReference type="Pfam" id="PF02493">
    <property type="entry name" value="MORN"/>
    <property type="match status" value="7"/>
</dbReference>
<gene>
    <name evidence="2" type="ORF">BSTOLATCC_MIC32807</name>
</gene>
<keyword evidence="1" id="KW-0677">Repeat</keyword>
<comment type="caution">
    <text evidence="2">The sequence shown here is derived from an EMBL/GenBank/DDBJ whole genome shotgun (WGS) entry which is preliminary data.</text>
</comment>
<accession>A0AAU9JA92</accession>
<dbReference type="AlphaFoldDB" id="A0AAU9JA92"/>
<dbReference type="PANTHER" id="PTHR23084:SF263">
    <property type="entry name" value="MORN REPEAT-CONTAINING PROTEIN 1"/>
    <property type="match status" value="1"/>
</dbReference>
<sequence length="424" mass="49766">MGNINCTKYCQGFDGKSELDLKTSVIKQNYPQVRHSISKQESQPKEDLFIKFPKSDLSTHASKIQKAWLRYYYKNQYQQFKNLFQPNHEYFSEVYTKETISNIPISPKRKKRSLYTYANGATYKGEWRGGIRDGKGKMVWPDGCIYEGIWDYGIPFRYGKFTHFDGESYEGNWKSPMIIQNNSQAESENGYCWLYYKQEMLKSLPSEQRSSKFSLKHYKRLKTLYDDFNKIESELNQPTEFINNVFNENFKSQLQEHTYDINIKYYGEFRGKVREGKGLNIWDNGDRYEGLWANDMQNSWGRNVWVDGSTYIGGYKNNLKEGVGKYNWEDGTIYIGQWKANVINGIGKYMWADGRQYLGDWVDGAMSGFGVFSWKDGKKYEGEWFKGKKHGIGYSISTDGSVSKNKWNYGKMIKKDNDTPKNWD</sequence>
<dbReference type="EMBL" id="CAJZBQ010000033">
    <property type="protein sequence ID" value="CAG9322901.1"/>
    <property type="molecule type" value="Genomic_DNA"/>
</dbReference>
<dbReference type="InterPro" id="IPR003409">
    <property type="entry name" value="MORN"/>
</dbReference>
<evidence type="ECO:0000313" key="3">
    <source>
        <dbReference type="Proteomes" id="UP001162131"/>
    </source>
</evidence>
<proteinExistence type="predicted"/>
<organism evidence="2 3">
    <name type="scientific">Blepharisma stoltei</name>
    <dbReference type="NCBI Taxonomy" id="1481888"/>
    <lineage>
        <taxon>Eukaryota</taxon>
        <taxon>Sar</taxon>
        <taxon>Alveolata</taxon>
        <taxon>Ciliophora</taxon>
        <taxon>Postciliodesmatophora</taxon>
        <taxon>Heterotrichea</taxon>
        <taxon>Heterotrichida</taxon>
        <taxon>Blepharismidae</taxon>
        <taxon>Blepharisma</taxon>
    </lineage>
</organism>
<keyword evidence="3" id="KW-1185">Reference proteome</keyword>
<dbReference type="SUPFAM" id="SSF82185">
    <property type="entry name" value="Histone H3 K4-specific methyltransferase SET7/9 N-terminal domain"/>
    <property type="match status" value="2"/>
</dbReference>
<name>A0AAU9JA92_9CILI</name>
<dbReference type="Gene3D" id="2.20.110.10">
    <property type="entry name" value="Histone H3 K4-specific methyltransferase SET7/9 N-terminal domain"/>
    <property type="match status" value="4"/>
</dbReference>
<dbReference type="PANTHER" id="PTHR23084">
    <property type="entry name" value="PHOSPHATIDYLINOSITOL-4-PHOSPHATE 5-KINASE RELATED"/>
    <property type="match status" value="1"/>
</dbReference>
<evidence type="ECO:0000313" key="2">
    <source>
        <dbReference type="EMBL" id="CAG9322901.1"/>
    </source>
</evidence>
<dbReference type="SMART" id="SM00698">
    <property type="entry name" value="MORN"/>
    <property type="match status" value="7"/>
</dbReference>
<evidence type="ECO:0000256" key="1">
    <source>
        <dbReference type="ARBA" id="ARBA00022737"/>
    </source>
</evidence>
<dbReference type="Proteomes" id="UP001162131">
    <property type="component" value="Unassembled WGS sequence"/>
</dbReference>
<protein>
    <recommendedName>
        <fullName evidence="4">MORN repeat protein</fullName>
    </recommendedName>
</protein>